<evidence type="ECO:0000256" key="7">
    <source>
        <dbReference type="NCBIfam" id="TIGR00188"/>
    </source>
</evidence>
<dbReference type="PANTHER" id="PTHR33992:SF1">
    <property type="entry name" value="RIBONUCLEASE P PROTEIN COMPONENT"/>
    <property type="match status" value="1"/>
</dbReference>
<dbReference type="HAMAP" id="MF_00227">
    <property type="entry name" value="RNase_P"/>
    <property type="match status" value="1"/>
</dbReference>
<dbReference type="AlphaFoldDB" id="A0A412FQ82"/>
<dbReference type="Gene3D" id="3.30.230.10">
    <property type="match status" value="1"/>
</dbReference>
<comment type="similarity">
    <text evidence="6">Belongs to the RnpA family.</text>
</comment>
<keyword evidence="5 6" id="KW-0694">RNA-binding</keyword>
<dbReference type="GO" id="GO:0042781">
    <property type="term" value="F:3'-tRNA processing endoribonuclease activity"/>
    <property type="evidence" value="ECO:0007669"/>
    <property type="project" value="TreeGrafter"/>
</dbReference>
<dbReference type="Pfam" id="PF00825">
    <property type="entry name" value="Ribonuclease_P"/>
    <property type="match status" value="1"/>
</dbReference>
<organism evidence="8 9">
    <name type="scientific">Holdemania filiformis</name>
    <dbReference type="NCBI Taxonomy" id="61171"/>
    <lineage>
        <taxon>Bacteria</taxon>
        <taxon>Bacillati</taxon>
        <taxon>Bacillota</taxon>
        <taxon>Erysipelotrichia</taxon>
        <taxon>Erysipelotrichales</taxon>
        <taxon>Erysipelotrichaceae</taxon>
        <taxon>Holdemania</taxon>
    </lineage>
</organism>
<name>A0A412FQ82_9FIRM</name>
<keyword evidence="1 6" id="KW-0819">tRNA processing</keyword>
<dbReference type="PANTHER" id="PTHR33992">
    <property type="entry name" value="RIBONUCLEASE P PROTEIN COMPONENT"/>
    <property type="match status" value="1"/>
</dbReference>
<reference evidence="8 9" key="1">
    <citation type="submission" date="2018-08" db="EMBL/GenBank/DDBJ databases">
        <title>A genome reference for cultivated species of the human gut microbiota.</title>
        <authorList>
            <person name="Zou Y."/>
            <person name="Xue W."/>
            <person name="Luo G."/>
        </authorList>
    </citation>
    <scope>NUCLEOTIDE SEQUENCE [LARGE SCALE GENOMIC DNA]</scope>
    <source>
        <strain evidence="8 9">AF24-29</strain>
    </source>
</reference>
<dbReference type="GO" id="GO:0030677">
    <property type="term" value="C:ribonuclease P complex"/>
    <property type="evidence" value="ECO:0007669"/>
    <property type="project" value="TreeGrafter"/>
</dbReference>
<protein>
    <recommendedName>
        <fullName evidence="6 7">Ribonuclease P protein component</fullName>
        <shortName evidence="6">RNase P protein</shortName>
        <shortName evidence="6">RNaseP protein</shortName>
        <ecNumber evidence="6 7">3.1.26.5</ecNumber>
    </recommendedName>
    <alternativeName>
        <fullName evidence="6">Protein C5</fullName>
    </alternativeName>
</protein>
<sequence>MKKKYRVKKAGEFQTIIEHRKFVSCPSFVLYVKARKEEHSRIGISVGKKLGNAVVRNKTKRQVRMMFQEIYDFDENFDGILIVRKKFLEQSYSDNKKDLESLIKKVKIKKYA</sequence>
<dbReference type="Proteomes" id="UP000284178">
    <property type="component" value="Unassembled WGS sequence"/>
</dbReference>
<evidence type="ECO:0000256" key="6">
    <source>
        <dbReference type="HAMAP-Rule" id="MF_00227"/>
    </source>
</evidence>
<accession>A0A412FQ82</accession>
<dbReference type="NCBIfam" id="TIGR00188">
    <property type="entry name" value="rnpA"/>
    <property type="match status" value="1"/>
</dbReference>
<evidence type="ECO:0000256" key="3">
    <source>
        <dbReference type="ARBA" id="ARBA00022759"/>
    </source>
</evidence>
<dbReference type="GO" id="GO:0001682">
    <property type="term" value="P:tRNA 5'-leader removal"/>
    <property type="evidence" value="ECO:0007669"/>
    <property type="project" value="UniProtKB-UniRule"/>
</dbReference>
<dbReference type="GO" id="GO:0000049">
    <property type="term" value="F:tRNA binding"/>
    <property type="evidence" value="ECO:0007669"/>
    <property type="project" value="UniProtKB-UniRule"/>
</dbReference>
<evidence type="ECO:0000313" key="9">
    <source>
        <dbReference type="Proteomes" id="UP000284178"/>
    </source>
</evidence>
<evidence type="ECO:0000256" key="5">
    <source>
        <dbReference type="ARBA" id="ARBA00022884"/>
    </source>
</evidence>
<comment type="subunit">
    <text evidence="6">Consists of a catalytic RNA component (M1 or rnpB) and a protein subunit.</text>
</comment>
<dbReference type="InterPro" id="IPR020568">
    <property type="entry name" value="Ribosomal_Su5_D2-typ_SF"/>
</dbReference>
<keyword evidence="3 6" id="KW-0255">Endonuclease</keyword>
<gene>
    <name evidence="6" type="primary">rnpA</name>
    <name evidence="8" type="ORF">DWY25_14245</name>
</gene>
<keyword evidence="9" id="KW-1185">Reference proteome</keyword>
<comment type="catalytic activity">
    <reaction evidence="6">
        <text>Endonucleolytic cleavage of RNA, removing 5'-extranucleotides from tRNA precursor.</text>
        <dbReference type="EC" id="3.1.26.5"/>
    </reaction>
</comment>
<evidence type="ECO:0000256" key="2">
    <source>
        <dbReference type="ARBA" id="ARBA00022722"/>
    </source>
</evidence>
<dbReference type="SUPFAM" id="SSF54211">
    <property type="entry name" value="Ribosomal protein S5 domain 2-like"/>
    <property type="match status" value="1"/>
</dbReference>
<dbReference type="EC" id="3.1.26.5" evidence="6 7"/>
<dbReference type="InterPro" id="IPR014721">
    <property type="entry name" value="Ribsml_uS5_D2-typ_fold_subgr"/>
</dbReference>
<keyword evidence="4 6" id="KW-0378">Hydrolase</keyword>
<evidence type="ECO:0000256" key="4">
    <source>
        <dbReference type="ARBA" id="ARBA00022801"/>
    </source>
</evidence>
<comment type="caution">
    <text evidence="8">The sequence shown here is derived from an EMBL/GenBank/DDBJ whole genome shotgun (WGS) entry which is preliminary data.</text>
</comment>
<dbReference type="GO" id="GO:0004526">
    <property type="term" value="F:ribonuclease P activity"/>
    <property type="evidence" value="ECO:0007669"/>
    <property type="project" value="UniProtKB-UniRule"/>
</dbReference>
<evidence type="ECO:0000256" key="1">
    <source>
        <dbReference type="ARBA" id="ARBA00022694"/>
    </source>
</evidence>
<dbReference type="GeneID" id="83016559"/>
<keyword evidence="2 6" id="KW-0540">Nuclease</keyword>
<dbReference type="RefSeq" id="WP_006058305.1">
    <property type="nucleotide sequence ID" value="NZ_CABJCV010000021.1"/>
</dbReference>
<proteinExistence type="inferred from homology"/>
<dbReference type="EMBL" id="QRUP01000021">
    <property type="protein sequence ID" value="RGR70298.1"/>
    <property type="molecule type" value="Genomic_DNA"/>
</dbReference>
<comment type="function">
    <text evidence="6">RNaseP catalyzes the removal of the 5'-leader sequence from pre-tRNA to produce the mature 5'-terminus. It can also cleave other RNA substrates such as 4.5S RNA. The protein component plays an auxiliary but essential role in vivo by binding to the 5'-leader sequence and broadening the substrate specificity of the ribozyme.</text>
</comment>
<evidence type="ECO:0000313" key="8">
    <source>
        <dbReference type="EMBL" id="RGR70298.1"/>
    </source>
</evidence>
<dbReference type="InterPro" id="IPR000100">
    <property type="entry name" value="RNase_P"/>
</dbReference>